<evidence type="ECO:0000313" key="3">
    <source>
        <dbReference type="Proteomes" id="UP000660262"/>
    </source>
</evidence>
<proteinExistence type="predicted"/>
<feature type="compositionally biased region" description="Polar residues" evidence="1">
    <location>
        <begin position="1"/>
        <end position="14"/>
    </location>
</feature>
<dbReference type="EMBL" id="BNJQ01000007">
    <property type="protein sequence ID" value="GHP04444.1"/>
    <property type="molecule type" value="Genomic_DNA"/>
</dbReference>
<name>A0A830HBI9_9CHLO</name>
<keyword evidence="3" id="KW-1185">Reference proteome</keyword>
<gene>
    <name evidence="2" type="ORF">PPROV_000319800</name>
</gene>
<protein>
    <submittedName>
        <fullName evidence="2">Uncharacterized protein</fullName>
    </submittedName>
</protein>
<sequence length="79" mass="8729">MPSLIMLSSRSSALTPGKSVAAPRRLPASMIKHKAVKLMTHRRPKKTNPSDRRRGGTKEYPDLKKALENAPPVLTVVEK</sequence>
<organism evidence="2 3">
    <name type="scientific">Pycnococcus provasolii</name>
    <dbReference type="NCBI Taxonomy" id="41880"/>
    <lineage>
        <taxon>Eukaryota</taxon>
        <taxon>Viridiplantae</taxon>
        <taxon>Chlorophyta</taxon>
        <taxon>Pseudoscourfieldiophyceae</taxon>
        <taxon>Pseudoscourfieldiales</taxon>
        <taxon>Pycnococcaceae</taxon>
        <taxon>Pycnococcus</taxon>
    </lineage>
</organism>
<reference evidence="2" key="1">
    <citation type="submission" date="2020-10" db="EMBL/GenBank/DDBJ databases">
        <title>Unveiling of a novel bifunctional photoreceptor, Dualchrome1, isolated from a cosmopolitan green alga.</title>
        <authorList>
            <person name="Suzuki S."/>
            <person name="Kawachi M."/>
        </authorList>
    </citation>
    <scope>NUCLEOTIDE SEQUENCE</scope>
    <source>
        <strain evidence="2">NIES 2893</strain>
    </source>
</reference>
<dbReference type="AlphaFoldDB" id="A0A830HBI9"/>
<feature type="region of interest" description="Disordered" evidence="1">
    <location>
        <begin position="39"/>
        <end position="62"/>
    </location>
</feature>
<dbReference type="Proteomes" id="UP000660262">
    <property type="component" value="Unassembled WGS sequence"/>
</dbReference>
<comment type="caution">
    <text evidence="2">The sequence shown here is derived from an EMBL/GenBank/DDBJ whole genome shotgun (WGS) entry which is preliminary data.</text>
</comment>
<feature type="region of interest" description="Disordered" evidence="1">
    <location>
        <begin position="1"/>
        <end position="20"/>
    </location>
</feature>
<evidence type="ECO:0000256" key="1">
    <source>
        <dbReference type="SAM" id="MobiDB-lite"/>
    </source>
</evidence>
<feature type="compositionally biased region" description="Basic and acidic residues" evidence="1">
    <location>
        <begin position="48"/>
        <end position="62"/>
    </location>
</feature>
<evidence type="ECO:0000313" key="2">
    <source>
        <dbReference type="EMBL" id="GHP04444.1"/>
    </source>
</evidence>
<accession>A0A830HBI9</accession>